<evidence type="ECO:0000256" key="1">
    <source>
        <dbReference type="ARBA" id="ARBA00022857"/>
    </source>
</evidence>
<dbReference type="Gene3D" id="3.40.50.720">
    <property type="entry name" value="NAD(P)-binding Rossmann-like Domain"/>
    <property type="match status" value="1"/>
</dbReference>
<accession>A0A382GJG5</accession>
<organism evidence="7">
    <name type="scientific">marine metagenome</name>
    <dbReference type="NCBI Taxonomy" id="408172"/>
    <lineage>
        <taxon>unclassified sequences</taxon>
        <taxon>metagenomes</taxon>
        <taxon>ecological metagenomes</taxon>
    </lineage>
</organism>
<dbReference type="SUPFAM" id="SSF69742">
    <property type="entry name" value="Glutamyl tRNA-reductase catalytic, N-terminal domain"/>
    <property type="match status" value="1"/>
</dbReference>
<dbReference type="PANTHER" id="PTHR43013:SF1">
    <property type="entry name" value="GLUTAMYL-TRNA REDUCTASE"/>
    <property type="match status" value="1"/>
</dbReference>
<dbReference type="AlphaFoldDB" id="A0A382GJG5"/>
<dbReference type="NCBIfam" id="TIGR01035">
    <property type="entry name" value="hemA"/>
    <property type="match status" value="1"/>
</dbReference>
<evidence type="ECO:0000256" key="2">
    <source>
        <dbReference type="ARBA" id="ARBA00023002"/>
    </source>
</evidence>
<comment type="pathway">
    <text evidence="4">Porphyrin-containing compound metabolism.</text>
</comment>
<dbReference type="GO" id="GO:0019353">
    <property type="term" value="P:protoporphyrinogen IX biosynthetic process from glutamate"/>
    <property type="evidence" value="ECO:0007669"/>
    <property type="project" value="TreeGrafter"/>
</dbReference>
<feature type="domain" description="Quinate/shikimate 5-dehydrogenase/glutamyl-tRNA reductase" evidence="5">
    <location>
        <begin position="176"/>
        <end position="269"/>
    </location>
</feature>
<dbReference type="FunFam" id="3.30.460.30:FF:000001">
    <property type="entry name" value="Glutamyl-tRNA reductase"/>
    <property type="match status" value="1"/>
</dbReference>
<evidence type="ECO:0000259" key="5">
    <source>
        <dbReference type="Pfam" id="PF01488"/>
    </source>
</evidence>
<feature type="non-terminal residue" evidence="7">
    <location>
        <position position="1"/>
    </location>
</feature>
<evidence type="ECO:0008006" key="8">
    <source>
        <dbReference type="Google" id="ProtNLM"/>
    </source>
</evidence>
<evidence type="ECO:0000256" key="4">
    <source>
        <dbReference type="ARBA" id="ARBA00023444"/>
    </source>
</evidence>
<name>A0A382GJG5_9ZZZZ</name>
<dbReference type="PANTHER" id="PTHR43013">
    <property type="entry name" value="GLUTAMYL-TRNA REDUCTASE"/>
    <property type="match status" value="1"/>
</dbReference>
<keyword evidence="1" id="KW-0521">NADP</keyword>
<reference evidence="7" key="1">
    <citation type="submission" date="2018-05" db="EMBL/GenBank/DDBJ databases">
        <authorList>
            <person name="Lanie J.A."/>
            <person name="Ng W.-L."/>
            <person name="Kazmierczak K.M."/>
            <person name="Andrzejewski T.M."/>
            <person name="Davidsen T.M."/>
            <person name="Wayne K.J."/>
            <person name="Tettelin H."/>
            <person name="Glass J.I."/>
            <person name="Rusch D."/>
            <person name="Podicherti R."/>
            <person name="Tsui H.-C.T."/>
            <person name="Winkler M.E."/>
        </authorList>
    </citation>
    <scope>NUCLEOTIDE SEQUENCE</scope>
</reference>
<dbReference type="Pfam" id="PF01488">
    <property type="entry name" value="Shikimate_DH"/>
    <property type="match status" value="1"/>
</dbReference>
<feature type="non-terminal residue" evidence="7">
    <location>
        <position position="280"/>
    </location>
</feature>
<protein>
    <recommendedName>
        <fullName evidence="8">Glutamyl-tRNA reductase</fullName>
    </recommendedName>
</protein>
<evidence type="ECO:0000259" key="6">
    <source>
        <dbReference type="Pfam" id="PF05201"/>
    </source>
</evidence>
<feature type="domain" description="Glutamyl-tRNA reductase N-terminal" evidence="6">
    <location>
        <begin position="9"/>
        <end position="160"/>
    </location>
</feature>
<dbReference type="HAMAP" id="MF_00087">
    <property type="entry name" value="Glu_tRNA_reductase"/>
    <property type="match status" value="1"/>
</dbReference>
<keyword evidence="3" id="KW-0627">Porphyrin biosynthesis</keyword>
<gene>
    <name evidence="7" type="ORF">METZ01_LOCUS227759</name>
</gene>
<keyword evidence="2" id="KW-0560">Oxidoreductase</keyword>
<dbReference type="InterPro" id="IPR015895">
    <property type="entry name" value="4pyrrol_synth_GluRdtase_N"/>
</dbReference>
<dbReference type="InterPro" id="IPR036291">
    <property type="entry name" value="NAD(P)-bd_dom_sf"/>
</dbReference>
<dbReference type="Pfam" id="PF05201">
    <property type="entry name" value="GlutR_N"/>
    <property type="match status" value="1"/>
</dbReference>
<sequence>VSNSEIFVVGTSQAVAPAAVRERLHVDIDDIYEALDAYVSGTDLLEEAVPLATCGRLELYGVSAKPERAAKLLTRLLQRHTGVSPELVLEHSYVLRGPQAVSHLFRVAAGLDSVVHGEAQILGQVRAAAHDERAALWKGPMLHRLFDAALATGKRVRTETDIGRGGASLASAGLEILRKEIGNFSSVTALVVGAGDTGALVSRLLRKAGVGRLIIANRTADTAHEVAEPLDGEGITLEEIPGHLSEIDLAVGAATLSRHVLTPEMLTMSAGDAVSGPLRL</sequence>
<dbReference type="EMBL" id="UINC01055709">
    <property type="protein sequence ID" value="SVB74905.1"/>
    <property type="molecule type" value="Genomic_DNA"/>
</dbReference>
<dbReference type="Gene3D" id="3.30.460.30">
    <property type="entry name" value="Glutamyl-tRNA reductase, N-terminal domain"/>
    <property type="match status" value="1"/>
</dbReference>
<dbReference type="GO" id="GO:0050661">
    <property type="term" value="F:NADP binding"/>
    <property type="evidence" value="ECO:0007669"/>
    <property type="project" value="InterPro"/>
</dbReference>
<dbReference type="InterPro" id="IPR006151">
    <property type="entry name" value="Shikm_DH/Glu-tRNA_Rdtase"/>
</dbReference>
<evidence type="ECO:0000256" key="3">
    <source>
        <dbReference type="ARBA" id="ARBA00023244"/>
    </source>
</evidence>
<dbReference type="InterPro" id="IPR036343">
    <property type="entry name" value="GluRdtase_N_sf"/>
</dbReference>
<evidence type="ECO:0000313" key="7">
    <source>
        <dbReference type="EMBL" id="SVB74905.1"/>
    </source>
</evidence>
<dbReference type="InterPro" id="IPR000343">
    <property type="entry name" value="4pyrrol_synth_GluRdtase"/>
</dbReference>
<dbReference type="SUPFAM" id="SSF51735">
    <property type="entry name" value="NAD(P)-binding Rossmann-fold domains"/>
    <property type="match status" value="1"/>
</dbReference>
<proteinExistence type="inferred from homology"/>
<dbReference type="GO" id="GO:0008883">
    <property type="term" value="F:glutamyl-tRNA reductase activity"/>
    <property type="evidence" value="ECO:0007669"/>
    <property type="project" value="InterPro"/>
</dbReference>